<gene>
    <name evidence="1" type="ORF">EVA_08361</name>
</gene>
<dbReference type="EMBL" id="AMCI01002124">
    <property type="protein sequence ID" value="EJX03535.1"/>
    <property type="molecule type" value="Genomic_DNA"/>
</dbReference>
<evidence type="ECO:0000313" key="1">
    <source>
        <dbReference type="EMBL" id="EJX03535.1"/>
    </source>
</evidence>
<name>J9GTB9_9ZZZZ</name>
<sequence>MEKCSVLLTQIEGVNQSAVSIDVGTLEVVKQLATTRDHAKKAATGMMILGVDLEVVRKVVDAGGQKSNLHFGRSRVAFSALELGNDLRLVHFNGHLFSRNKKNEIETCGHER</sequence>
<accession>J9GTB9</accession>
<protein>
    <submittedName>
        <fullName evidence="1">Uncharacterized protein</fullName>
    </submittedName>
</protein>
<comment type="caution">
    <text evidence="1">The sequence shown here is derived from an EMBL/GenBank/DDBJ whole genome shotgun (WGS) entry which is preliminary data.</text>
</comment>
<reference evidence="1" key="1">
    <citation type="journal article" date="2012" name="PLoS ONE">
        <title>Gene sets for utilization of primary and secondary nutrition supplies in the distal gut of endangered iberian lynx.</title>
        <authorList>
            <person name="Alcaide M."/>
            <person name="Messina E."/>
            <person name="Richter M."/>
            <person name="Bargiela R."/>
            <person name="Peplies J."/>
            <person name="Huws S.A."/>
            <person name="Newbold C.J."/>
            <person name="Golyshin P.N."/>
            <person name="Simon M.A."/>
            <person name="Lopez G."/>
            <person name="Yakimov M.M."/>
            <person name="Ferrer M."/>
        </authorList>
    </citation>
    <scope>NUCLEOTIDE SEQUENCE</scope>
</reference>
<proteinExistence type="predicted"/>
<organism evidence="1">
    <name type="scientific">gut metagenome</name>
    <dbReference type="NCBI Taxonomy" id="749906"/>
    <lineage>
        <taxon>unclassified sequences</taxon>
        <taxon>metagenomes</taxon>
        <taxon>organismal metagenomes</taxon>
    </lineage>
</organism>
<dbReference type="AlphaFoldDB" id="J9GTB9"/>